<proteinExistence type="predicted"/>
<protein>
    <submittedName>
        <fullName evidence="1">Uncharacterized protein</fullName>
    </submittedName>
</protein>
<name>A0A8S5R2S2_9CAUD</name>
<reference evidence="1" key="1">
    <citation type="journal article" date="2021" name="Proc. Natl. Acad. Sci. U.S.A.">
        <title>A Catalog of Tens of Thousands of Viruses from Human Metagenomes Reveals Hidden Associations with Chronic Diseases.</title>
        <authorList>
            <person name="Tisza M.J."/>
            <person name="Buck C.B."/>
        </authorList>
    </citation>
    <scope>NUCLEOTIDE SEQUENCE</scope>
    <source>
        <strain evidence="1">Ct6d71</strain>
    </source>
</reference>
<sequence length="56" mass="6880">MYRIIKLNTNPPRYFHYIPMAEDEHIFIWELNSMEATLFESKTKTLEKNMALWFIL</sequence>
<organism evidence="1">
    <name type="scientific">Siphoviridae sp. ct6d71</name>
    <dbReference type="NCBI Taxonomy" id="2826298"/>
    <lineage>
        <taxon>Viruses</taxon>
        <taxon>Duplodnaviria</taxon>
        <taxon>Heunggongvirae</taxon>
        <taxon>Uroviricota</taxon>
        <taxon>Caudoviricetes</taxon>
    </lineage>
</organism>
<dbReference type="EMBL" id="BK015797">
    <property type="protein sequence ID" value="DAE25450.1"/>
    <property type="molecule type" value="Genomic_DNA"/>
</dbReference>
<accession>A0A8S5R2S2</accession>
<evidence type="ECO:0000313" key="1">
    <source>
        <dbReference type="EMBL" id="DAE25450.1"/>
    </source>
</evidence>